<gene>
    <name evidence="16" type="ORF">GCM10009765_05630</name>
</gene>
<evidence type="ECO:0000313" key="16">
    <source>
        <dbReference type="EMBL" id="GAA1659142.1"/>
    </source>
</evidence>
<dbReference type="RefSeq" id="WP_344306828.1">
    <property type="nucleotide sequence ID" value="NZ_BAAANY010000002.1"/>
</dbReference>
<dbReference type="InterPro" id="IPR011009">
    <property type="entry name" value="Kinase-like_dom_sf"/>
</dbReference>
<evidence type="ECO:0000256" key="12">
    <source>
        <dbReference type="ARBA" id="ARBA00023277"/>
    </source>
</evidence>
<evidence type="ECO:0000256" key="3">
    <source>
        <dbReference type="ARBA" id="ARBA00011245"/>
    </source>
</evidence>
<keyword evidence="11" id="KW-0320">Glycogen biosynthesis</keyword>
<dbReference type="SUPFAM" id="SSF56112">
    <property type="entry name" value="Protein kinase-like (PK-like)"/>
    <property type="match status" value="1"/>
</dbReference>
<dbReference type="Gene3D" id="3.90.1200.10">
    <property type="match status" value="1"/>
</dbReference>
<feature type="domain" description="Maltokinase N-terminal cap" evidence="15">
    <location>
        <begin position="36"/>
        <end position="121"/>
    </location>
</feature>
<proteinExistence type="inferred from homology"/>
<evidence type="ECO:0000256" key="5">
    <source>
        <dbReference type="ARBA" id="ARBA00013882"/>
    </source>
</evidence>
<name>A0ABP4RTF1_9ACTN</name>
<organism evidence="16 17">
    <name type="scientific">Fodinicola feengrottensis</name>
    <dbReference type="NCBI Taxonomy" id="435914"/>
    <lineage>
        <taxon>Bacteria</taxon>
        <taxon>Bacillati</taxon>
        <taxon>Actinomycetota</taxon>
        <taxon>Actinomycetes</taxon>
        <taxon>Mycobacteriales</taxon>
        <taxon>Fodinicola</taxon>
    </lineage>
</organism>
<evidence type="ECO:0000256" key="10">
    <source>
        <dbReference type="ARBA" id="ARBA00022840"/>
    </source>
</evidence>
<evidence type="ECO:0000256" key="8">
    <source>
        <dbReference type="ARBA" id="ARBA00022741"/>
    </source>
</evidence>
<keyword evidence="7" id="KW-0808">Transferase</keyword>
<keyword evidence="10" id="KW-0067">ATP-binding</keyword>
<reference evidence="17" key="1">
    <citation type="journal article" date="2019" name="Int. J. Syst. Evol. Microbiol.">
        <title>The Global Catalogue of Microorganisms (GCM) 10K type strain sequencing project: providing services to taxonomists for standard genome sequencing and annotation.</title>
        <authorList>
            <consortium name="The Broad Institute Genomics Platform"/>
            <consortium name="The Broad Institute Genome Sequencing Center for Infectious Disease"/>
            <person name="Wu L."/>
            <person name="Ma J."/>
        </authorList>
    </citation>
    <scope>NUCLEOTIDE SEQUENCE [LARGE SCALE GENOMIC DNA]</scope>
    <source>
        <strain evidence="17">JCM 14718</strain>
    </source>
</reference>
<evidence type="ECO:0000256" key="11">
    <source>
        <dbReference type="ARBA" id="ARBA00023056"/>
    </source>
</evidence>
<comment type="caution">
    <text evidence="16">The sequence shown here is derived from an EMBL/GenBank/DDBJ whole genome shotgun (WGS) entry which is preliminary data.</text>
</comment>
<evidence type="ECO:0000256" key="7">
    <source>
        <dbReference type="ARBA" id="ARBA00022679"/>
    </source>
</evidence>
<evidence type="ECO:0000256" key="6">
    <source>
        <dbReference type="ARBA" id="ARBA00022600"/>
    </source>
</evidence>
<evidence type="ECO:0000256" key="13">
    <source>
        <dbReference type="ARBA" id="ARBA00031251"/>
    </source>
</evidence>
<evidence type="ECO:0000313" key="17">
    <source>
        <dbReference type="Proteomes" id="UP001500618"/>
    </source>
</evidence>
<keyword evidence="12" id="KW-0119">Carbohydrate metabolism</keyword>
<evidence type="ECO:0000256" key="9">
    <source>
        <dbReference type="ARBA" id="ARBA00022777"/>
    </source>
</evidence>
<dbReference type="EMBL" id="BAAANY010000002">
    <property type="protein sequence ID" value="GAA1659142.1"/>
    <property type="molecule type" value="Genomic_DNA"/>
</dbReference>
<dbReference type="InterPro" id="IPR040999">
    <property type="entry name" value="Mak_N_cap"/>
</dbReference>
<keyword evidence="9" id="KW-0418">Kinase</keyword>
<comment type="catalytic activity">
    <reaction evidence="14">
        <text>D-maltose + ATP = alpha-maltose 1-phosphate + ADP + H(+)</text>
        <dbReference type="Rhea" id="RHEA:31915"/>
        <dbReference type="ChEBI" id="CHEBI:15378"/>
        <dbReference type="ChEBI" id="CHEBI:17306"/>
        <dbReference type="ChEBI" id="CHEBI:30616"/>
        <dbReference type="ChEBI" id="CHEBI:63576"/>
        <dbReference type="ChEBI" id="CHEBI:456216"/>
        <dbReference type="EC" id="2.7.1.175"/>
    </reaction>
</comment>
<accession>A0ABP4RTF1</accession>
<evidence type="ECO:0000259" key="15">
    <source>
        <dbReference type="Pfam" id="PF18085"/>
    </source>
</evidence>
<keyword evidence="6" id="KW-0321">Glycogen metabolism</keyword>
<dbReference type="EC" id="2.7.1.175" evidence="4"/>
<sequence>MTSPEPAKKSPATPSASSARLVDDLGAQLVGPLADWLPAQRWFGSKGQEIAGVRPIRTYTLQDGEPQLEHLLVAVDQADGEHLYQLLVGVRRSLPEYLEHGRIGTVQGPHGKAVAYDAVLDPDLAGRLVELIAAGAHTDELTFAAEPGVELETGLSSRPVTTEQSNTSLIFGNLYILKLFRRISPGLSADVELHRALRDVGSTHIANPLGSISGDLDGKPVTYGMLQDFLDNTADGWAMAEGSVRDLIGEADLHASEVGGDFASEAYRLGEAVANVHHDLALSLGTAQLDRAGLERTVATMHRRLDKMVATIAELADYAGPLHSAYDALLTVGYPIAVQRIHGDLHLGQVLRTLNGWVLIDFEGEPARPLPERSAYMSPLQDVAGMLRSFDYAARHLLVGLAPDPQLDYRANEWAERNRGAFCDGYASVGLDPREQPALLRALELDKAVYEVAYEHNNRPTWLPIPLGSVARLASDGADSQR</sequence>
<evidence type="ECO:0000256" key="4">
    <source>
        <dbReference type="ARBA" id="ARBA00011962"/>
    </source>
</evidence>
<dbReference type="Pfam" id="PF18085">
    <property type="entry name" value="Mak_N_cap"/>
    <property type="match status" value="1"/>
</dbReference>
<keyword evidence="8" id="KW-0547">Nucleotide-binding</keyword>
<evidence type="ECO:0000256" key="2">
    <source>
        <dbReference type="ARBA" id="ARBA00006219"/>
    </source>
</evidence>
<dbReference type="Proteomes" id="UP001500618">
    <property type="component" value="Unassembled WGS sequence"/>
</dbReference>
<keyword evidence="17" id="KW-1185">Reference proteome</keyword>
<evidence type="ECO:0000256" key="14">
    <source>
        <dbReference type="ARBA" id="ARBA00049067"/>
    </source>
</evidence>
<comment type="pathway">
    <text evidence="1">Glycan biosynthesis; glycogen biosynthesis.</text>
</comment>
<evidence type="ECO:0000256" key="1">
    <source>
        <dbReference type="ARBA" id="ARBA00004964"/>
    </source>
</evidence>
<comment type="subunit">
    <text evidence="3">Monomer.</text>
</comment>
<protein>
    <recommendedName>
        <fullName evidence="5">Maltokinase</fullName>
        <ecNumber evidence="4">2.7.1.175</ecNumber>
    </recommendedName>
    <alternativeName>
        <fullName evidence="13">Maltose-1-phosphate synthase</fullName>
    </alternativeName>
</protein>
<comment type="similarity">
    <text evidence="2">Belongs to the aminoglycoside phosphotransferase family.</text>
</comment>